<evidence type="ECO:0000313" key="2">
    <source>
        <dbReference type="WBParaSite" id="SPAL_0001604900.1"/>
    </source>
</evidence>
<keyword evidence="1" id="KW-1185">Reference proteome</keyword>
<reference evidence="2" key="1">
    <citation type="submission" date="2017-02" db="UniProtKB">
        <authorList>
            <consortium name="WormBaseParasite"/>
        </authorList>
    </citation>
    <scope>IDENTIFICATION</scope>
</reference>
<dbReference type="Proteomes" id="UP000046392">
    <property type="component" value="Unplaced"/>
</dbReference>
<evidence type="ECO:0000313" key="1">
    <source>
        <dbReference type="Proteomes" id="UP000046392"/>
    </source>
</evidence>
<organism evidence="1 2">
    <name type="scientific">Strongyloides papillosus</name>
    <name type="common">Intestinal threadworm</name>
    <dbReference type="NCBI Taxonomy" id="174720"/>
    <lineage>
        <taxon>Eukaryota</taxon>
        <taxon>Metazoa</taxon>
        <taxon>Ecdysozoa</taxon>
        <taxon>Nematoda</taxon>
        <taxon>Chromadorea</taxon>
        <taxon>Rhabditida</taxon>
        <taxon>Tylenchina</taxon>
        <taxon>Panagrolaimomorpha</taxon>
        <taxon>Strongyloidoidea</taxon>
        <taxon>Strongyloididae</taxon>
        <taxon>Strongyloides</taxon>
    </lineage>
</organism>
<protein>
    <submittedName>
        <fullName evidence="2">F-box domain-containing protein</fullName>
    </submittedName>
</protein>
<sequence>MESSDLFLTILSQKHVLKRISSHLSANDCYNLARTCKTGFVKIGDMKMKDDILSFRKYYCYLNVNSMTSTSVSKIGPIDKDYYEQFNTEDVRQLEVFVNIRFKKFSKEIMKFVGEKLNVILNKFYSLKELILRYCLKKSGGDYIQDSIKEIKCDSISTLKITLCDPKTVQYFYPVISDNEIFKGFGNLKRIRINRLVDERDGIGTDLINVISKIQNITIEFPMEDLVFHGKCTRKERYKHFLLSYITQKNINLSLPSVFENELNLNYWLKRLNASKLSLIRLLNIKISSYTTFCDLSRFLKDMRNLETLKMNFTANEVLINYEIVEELNAQTYESFKNLSNLKSIYIISDFHKPIGEMNEEYMIRGDANDKFKYFPEDVQKIERYKLNFQNEIMAFLSGAPESVRNIYISGLLEITNTMAHLLNKYFPSLSFLLLKTIKKIDRRCLKNFRNLEIFVSWIGNIIEVPSNLKVCMVIDDYGDHFYKRSEFESSSKYYRELDQFTKEYTYHGSIEGKVFFRHFHEYNKLKSYLRIITELNSVFLIN</sequence>
<dbReference type="WBParaSite" id="SPAL_0001604900.1">
    <property type="protein sequence ID" value="SPAL_0001604900.1"/>
    <property type="gene ID" value="SPAL_0001604900"/>
</dbReference>
<accession>A0A0N5CDV8</accession>
<proteinExistence type="predicted"/>
<name>A0A0N5CDV8_STREA</name>
<dbReference type="AlphaFoldDB" id="A0A0N5CDV8"/>